<dbReference type="AlphaFoldDB" id="A0A2N0RNB7"/>
<dbReference type="VEuPathDB" id="FungiDB:FUN_011915"/>
<sequence>MGECNNNEYEFFNQESSVGMFSKILKISKNWKIIAYLKDQKSMETVGGTINRTEEFGENMETEKREKKRDVVKVDNKKIKEERRNDRVTGPLLDTPPQRVFSELGGIIDVIKKYREGVEEDVERDIITSKKLQKDNVTIEEVVKIINDQRDEMKNVPKMKIPYERYTVLSPPLLGWETSKKNVEALKAVNERFTMIHAGKASHQKWRN</sequence>
<name>A0A2N0RNB7_9GLOM</name>
<dbReference type="Proteomes" id="UP000232688">
    <property type="component" value="Unassembled WGS sequence"/>
</dbReference>
<dbReference type="VEuPathDB" id="FungiDB:RhiirA1_536799"/>
<protein>
    <submittedName>
        <fullName evidence="1">Uncharacterized protein</fullName>
    </submittedName>
</protein>
<dbReference type="EMBL" id="LLXH01000603">
    <property type="protein sequence ID" value="PKC64797.1"/>
    <property type="molecule type" value="Genomic_DNA"/>
</dbReference>
<organism evidence="1 2">
    <name type="scientific">Rhizophagus irregularis</name>
    <dbReference type="NCBI Taxonomy" id="588596"/>
    <lineage>
        <taxon>Eukaryota</taxon>
        <taxon>Fungi</taxon>
        <taxon>Fungi incertae sedis</taxon>
        <taxon>Mucoromycota</taxon>
        <taxon>Glomeromycotina</taxon>
        <taxon>Glomeromycetes</taxon>
        <taxon>Glomerales</taxon>
        <taxon>Glomeraceae</taxon>
        <taxon>Rhizophagus</taxon>
    </lineage>
</organism>
<gene>
    <name evidence="1" type="ORF">RhiirA1_536799</name>
</gene>
<comment type="caution">
    <text evidence="1">The sequence shown here is derived from an EMBL/GenBank/DDBJ whole genome shotgun (WGS) entry which is preliminary data.</text>
</comment>
<evidence type="ECO:0000313" key="2">
    <source>
        <dbReference type="Proteomes" id="UP000232688"/>
    </source>
</evidence>
<dbReference type="VEuPathDB" id="FungiDB:RhiirFUN_010824"/>
<accession>A0A2N0RNB7</accession>
<proteinExistence type="predicted"/>
<reference evidence="1 2" key="2">
    <citation type="submission" date="2017-10" db="EMBL/GenBank/DDBJ databases">
        <title>Genome analyses suggest a sexual origin of heterokaryosis in a supposedly ancient asexual fungus.</title>
        <authorList>
            <person name="Corradi N."/>
            <person name="Sedzielewska K."/>
            <person name="Noel J."/>
            <person name="Charron P."/>
            <person name="Farinelli L."/>
            <person name="Marton T."/>
            <person name="Kruger M."/>
            <person name="Pelin A."/>
            <person name="Brachmann A."/>
            <person name="Corradi N."/>
        </authorList>
    </citation>
    <scope>NUCLEOTIDE SEQUENCE [LARGE SCALE GENOMIC DNA]</scope>
    <source>
        <strain evidence="1 2">A1</strain>
    </source>
</reference>
<reference evidence="1 2" key="1">
    <citation type="submission" date="2017-10" db="EMBL/GenBank/DDBJ databases">
        <title>Extensive intraspecific genome diversity in a model arbuscular mycorrhizal fungus.</title>
        <authorList>
            <person name="Chen E.C.H."/>
            <person name="Morin E."/>
            <person name="Baudet D."/>
            <person name="Noel J."/>
            <person name="Ndikumana S."/>
            <person name="Charron P."/>
            <person name="St-Onge C."/>
            <person name="Giorgi J."/>
            <person name="Grigoriev I.V."/>
            <person name="Roux C."/>
            <person name="Martin F.M."/>
            <person name="Corradi N."/>
        </authorList>
    </citation>
    <scope>NUCLEOTIDE SEQUENCE [LARGE SCALE GENOMIC DNA]</scope>
    <source>
        <strain evidence="1 2">A1</strain>
    </source>
</reference>
<evidence type="ECO:0000313" key="1">
    <source>
        <dbReference type="EMBL" id="PKC64797.1"/>
    </source>
</evidence>